<reference evidence="2 3" key="1">
    <citation type="submission" date="2018-06" db="EMBL/GenBank/DDBJ databases">
        <authorList>
            <consortium name="Pathogen Informatics"/>
            <person name="Doyle S."/>
        </authorList>
    </citation>
    <scope>NUCLEOTIDE SEQUENCE [LARGE SCALE GENOMIC DNA]</scope>
    <source>
        <strain evidence="2 3">NCTC10911</strain>
    </source>
</reference>
<gene>
    <name evidence="2" type="ORF">NCTC10911_03524</name>
</gene>
<protein>
    <submittedName>
        <fullName evidence="2">Uncharacterized protein</fullName>
    </submittedName>
</protein>
<accession>A0A381A7B9</accession>
<dbReference type="Proteomes" id="UP000255014">
    <property type="component" value="Unassembled WGS sequence"/>
</dbReference>
<sequence length="66" mass="7131">MRHPARTHRALPVSLSRLSRFYTPLRRGPRPPHSVLRAGAGARLAAAVLAAAGLWGLTLWALGAWP</sequence>
<keyword evidence="1" id="KW-0812">Transmembrane</keyword>
<proteinExistence type="predicted"/>
<evidence type="ECO:0000256" key="1">
    <source>
        <dbReference type="SAM" id="Phobius"/>
    </source>
</evidence>
<dbReference type="AlphaFoldDB" id="A0A381A7B9"/>
<keyword evidence="1" id="KW-1133">Transmembrane helix</keyword>
<feature type="transmembrane region" description="Helical" evidence="1">
    <location>
        <begin position="44"/>
        <end position="65"/>
    </location>
</feature>
<organism evidence="2 3">
    <name type="scientific">Bordetella pertussis</name>
    <dbReference type="NCBI Taxonomy" id="520"/>
    <lineage>
        <taxon>Bacteria</taxon>
        <taxon>Pseudomonadati</taxon>
        <taxon>Pseudomonadota</taxon>
        <taxon>Betaproteobacteria</taxon>
        <taxon>Burkholderiales</taxon>
        <taxon>Alcaligenaceae</taxon>
        <taxon>Bordetella</taxon>
    </lineage>
</organism>
<dbReference type="EMBL" id="UFTT01000002">
    <property type="protein sequence ID" value="SUV66466.1"/>
    <property type="molecule type" value="Genomic_DNA"/>
</dbReference>
<evidence type="ECO:0000313" key="2">
    <source>
        <dbReference type="EMBL" id="SUV66466.1"/>
    </source>
</evidence>
<evidence type="ECO:0000313" key="3">
    <source>
        <dbReference type="Proteomes" id="UP000255014"/>
    </source>
</evidence>
<keyword evidence="1" id="KW-0472">Membrane</keyword>
<name>A0A381A7B9_BORPT</name>